<geneLocation type="plasmid" evidence="3 4">
    <name>unnamed2</name>
</geneLocation>
<dbReference type="SUPFAM" id="SSF53187">
    <property type="entry name" value="Zn-dependent exopeptidases"/>
    <property type="match status" value="1"/>
</dbReference>
<evidence type="ECO:0000313" key="4">
    <source>
        <dbReference type="Proteomes" id="UP001064087"/>
    </source>
</evidence>
<dbReference type="RefSeq" id="WP_263046666.1">
    <property type="nucleotide sequence ID" value="NZ_CP106737.1"/>
</dbReference>
<name>A0ABY6D5P3_9RHOB</name>
<organism evidence="3 4">
    <name type="scientific">Roseovarius pelagicus</name>
    <dbReference type="NCBI Taxonomy" id="2980108"/>
    <lineage>
        <taxon>Bacteria</taxon>
        <taxon>Pseudomonadati</taxon>
        <taxon>Pseudomonadota</taxon>
        <taxon>Alphaproteobacteria</taxon>
        <taxon>Rhodobacterales</taxon>
        <taxon>Roseobacteraceae</taxon>
        <taxon>Roseovarius</taxon>
    </lineage>
</organism>
<dbReference type="Proteomes" id="UP001064087">
    <property type="component" value="Plasmid unnamed2"/>
</dbReference>
<reference evidence="3" key="1">
    <citation type="submission" date="2022-10" db="EMBL/GenBank/DDBJ databases">
        <title>Roseovarius pelagicus sp. nov., isolated from Arctic seawater.</title>
        <authorList>
            <person name="Hong Y.W."/>
            <person name="Hwang C.Y."/>
        </authorList>
    </citation>
    <scope>NUCLEOTIDE SEQUENCE</scope>
    <source>
        <strain evidence="3">HL-MP18</strain>
        <plasmid evidence="3">unnamed2</plasmid>
    </source>
</reference>
<dbReference type="InterPro" id="IPR036264">
    <property type="entry name" value="Bact_exopeptidase_dim_dom"/>
</dbReference>
<keyword evidence="4" id="KW-1185">Reference proteome</keyword>
<dbReference type="SUPFAM" id="SSF55031">
    <property type="entry name" value="Bacterial exopeptidase dimerisation domain"/>
    <property type="match status" value="1"/>
</dbReference>
<dbReference type="Gene3D" id="3.30.70.360">
    <property type="match status" value="1"/>
</dbReference>
<dbReference type="PANTHER" id="PTHR11014">
    <property type="entry name" value="PEPTIDASE M20 FAMILY MEMBER"/>
    <property type="match status" value="1"/>
</dbReference>
<gene>
    <name evidence="3" type="ORF">N7U68_00990</name>
</gene>
<dbReference type="Pfam" id="PF07687">
    <property type="entry name" value="M20_dimer"/>
    <property type="match status" value="1"/>
</dbReference>
<dbReference type="NCBIfam" id="TIGR01891">
    <property type="entry name" value="amidohydrolases"/>
    <property type="match status" value="1"/>
</dbReference>
<dbReference type="PANTHER" id="PTHR11014:SF63">
    <property type="entry name" value="METALLOPEPTIDASE, PUTATIVE (AFU_ORTHOLOGUE AFUA_6G09600)-RELATED"/>
    <property type="match status" value="1"/>
</dbReference>
<dbReference type="InterPro" id="IPR002933">
    <property type="entry name" value="Peptidase_M20"/>
</dbReference>
<dbReference type="Gene3D" id="3.40.630.10">
    <property type="entry name" value="Zn peptidases"/>
    <property type="match status" value="1"/>
</dbReference>
<evidence type="ECO:0000313" key="3">
    <source>
        <dbReference type="EMBL" id="UXX81466.1"/>
    </source>
</evidence>
<dbReference type="InterPro" id="IPR017439">
    <property type="entry name" value="Amidohydrolase"/>
</dbReference>
<proteinExistence type="predicted"/>
<dbReference type="InterPro" id="IPR011650">
    <property type="entry name" value="Peptidase_M20_dimer"/>
</dbReference>
<dbReference type="PIRSF" id="PIRSF005962">
    <property type="entry name" value="Pept_M20D_amidohydro"/>
    <property type="match status" value="1"/>
</dbReference>
<dbReference type="EMBL" id="CP106737">
    <property type="protein sequence ID" value="UXX81466.1"/>
    <property type="molecule type" value="Genomic_DNA"/>
</dbReference>
<keyword evidence="1" id="KW-0378">Hydrolase</keyword>
<evidence type="ECO:0000256" key="1">
    <source>
        <dbReference type="ARBA" id="ARBA00022801"/>
    </source>
</evidence>
<evidence type="ECO:0000259" key="2">
    <source>
        <dbReference type="Pfam" id="PF07687"/>
    </source>
</evidence>
<dbReference type="Pfam" id="PF01546">
    <property type="entry name" value="Peptidase_M20"/>
    <property type="match status" value="1"/>
</dbReference>
<feature type="domain" description="Peptidase M20 dimerisation" evidence="2">
    <location>
        <begin position="177"/>
        <end position="269"/>
    </location>
</feature>
<accession>A0ABY6D5P3</accession>
<keyword evidence="3" id="KW-0614">Plasmid</keyword>
<protein>
    <submittedName>
        <fullName evidence="3">Amidohydrolase</fullName>
    </submittedName>
</protein>
<sequence length="383" mass="41060">MADFPTKLTALRRDFHRHPELGFQEDRTKSRVAALLRDLGLEVHEGGGVVGILRAGSGNRAIGLRADMDALPITEASTHDYVSQTAGVMHACGHDGHMAMLLGAAELLAETRDFDGIVVFIFQPNEEHGLGARAMLEEGFLDRFPIEEVYGIHNLPGAPLGQFSTRKGQICASESLFEIEITGQGGHASMPHVGVDAITVGAEMVLALQTIVSRKLAPGAGAVVSVTEFLTDGQRNVLPGRATLKGDVRARLPEDRQAIERLMRQIVDGVAATHGVKATMSFNTEFVEVINADGPTEAVIETARASGLNTIPDRPPMSFSEDFAHFANAVPGCFILLGNGDTGPHGQPLHAADYDFNDALLPIGAAFWADLVRSRLPHRKDQA</sequence>